<name>A0AAV7PJZ4_PLEWA</name>
<evidence type="ECO:0000256" key="1">
    <source>
        <dbReference type="SAM" id="MobiDB-lite"/>
    </source>
</evidence>
<organism evidence="2 3">
    <name type="scientific">Pleurodeles waltl</name>
    <name type="common">Iberian ribbed newt</name>
    <dbReference type="NCBI Taxonomy" id="8319"/>
    <lineage>
        <taxon>Eukaryota</taxon>
        <taxon>Metazoa</taxon>
        <taxon>Chordata</taxon>
        <taxon>Craniata</taxon>
        <taxon>Vertebrata</taxon>
        <taxon>Euteleostomi</taxon>
        <taxon>Amphibia</taxon>
        <taxon>Batrachia</taxon>
        <taxon>Caudata</taxon>
        <taxon>Salamandroidea</taxon>
        <taxon>Salamandridae</taxon>
        <taxon>Pleurodelinae</taxon>
        <taxon>Pleurodeles</taxon>
    </lineage>
</organism>
<gene>
    <name evidence="2" type="ORF">NDU88_006980</name>
</gene>
<dbReference type="AlphaFoldDB" id="A0AAV7PJZ4"/>
<feature type="compositionally biased region" description="Basic and acidic residues" evidence="1">
    <location>
        <begin position="182"/>
        <end position="196"/>
    </location>
</feature>
<protein>
    <submittedName>
        <fullName evidence="2">Uncharacterized protein</fullName>
    </submittedName>
</protein>
<dbReference type="EMBL" id="JANPWB010000011">
    <property type="protein sequence ID" value="KAJ1128603.1"/>
    <property type="molecule type" value="Genomic_DNA"/>
</dbReference>
<feature type="compositionally biased region" description="Basic and acidic residues" evidence="1">
    <location>
        <begin position="64"/>
        <end position="73"/>
    </location>
</feature>
<feature type="compositionally biased region" description="Low complexity" evidence="1">
    <location>
        <begin position="208"/>
        <end position="224"/>
    </location>
</feature>
<feature type="region of interest" description="Disordered" evidence="1">
    <location>
        <begin position="172"/>
        <end position="247"/>
    </location>
</feature>
<keyword evidence="3" id="KW-1185">Reference proteome</keyword>
<feature type="compositionally biased region" description="Polar residues" evidence="1">
    <location>
        <begin position="46"/>
        <end position="55"/>
    </location>
</feature>
<evidence type="ECO:0000313" key="3">
    <source>
        <dbReference type="Proteomes" id="UP001066276"/>
    </source>
</evidence>
<accession>A0AAV7PJZ4</accession>
<reference evidence="2" key="1">
    <citation type="journal article" date="2022" name="bioRxiv">
        <title>Sequencing and chromosome-scale assembly of the giantPleurodeles waltlgenome.</title>
        <authorList>
            <person name="Brown T."/>
            <person name="Elewa A."/>
            <person name="Iarovenko S."/>
            <person name="Subramanian E."/>
            <person name="Araus A.J."/>
            <person name="Petzold A."/>
            <person name="Susuki M."/>
            <person name="Suzuki K.-i.T."/>
            <person name="Hayashi T."/>
            <person name="Toyoda A."/>
            <person name="Oliveira C."/>
            <person name="Osipova E."/>
            <person name="Leigh N.D."/>
            <person name="Simon A."/>
            <person name="Yun M.H."/>
        </authorList>
    </citation>
    <scope>NUCLEOTIDE SEQUENCE</scope>
    <source>
        <strain evidence="2">20211129_DDA</strain>
        <tissue evidence="2">Liver</tissue>
    </source>
</reference>
<proteinExistence type="predicted"/>
<dbReference type="Proteomes" id="UP001066276">
    <property type="component" value="Chromosome 7"/>
</dbReference>
<comment type="caution">
    <text evidence="2">The sequence shown here is derived from an EMBL/GenBank/DDBJ whole genome shotgun (WGS) entry which is preliminary data.</text>
</comment>
<sequence length="247" mass="26017">MDRHRLTTNGPTLRLATDLSLTASCPRPSNGKGQCNDLRNRYPSLGSPNRSTGPPASTRVPRPTAEHSKEPVSPRRVSITYLQQSALESNLALQAALHLPSGEYWRALPGTTPGEGLQCQGTAPPAVHAPMAGTLDCHCPQGQPFPRRVGPGHRTGPAPHTALCVTGPAEPKFPAATAAENPEGRKVQKSLRDHGAAKPQVRPRATGAAARLSRPSAPRHSPAPGLHARRERFQASASTRLSACAGG</sequence>
<evidence type="ECO:0000313" key="2">
    <source>
        <dbReference type="EMBL" id="KAJ1128603.1"/>
    </source>
</evidence>
<feature type="region of interest" description="Disordered" evidence="1">
    <location>
        <begin position="1"/>
        <end position="76"/>
    </location>
</feature>